<evidence type="ECO:0000256" key="7">
    <source>
        <dbReference type="ARBA" id="ARBA00023010"/>
    </source>
</evidence>
<dbReference type="InterPro" id="IPR048634">
    <property type="entry name" value="SecD_SecF_C"/>
</dbReference>
<dbReference type="NCBIfam" id="TIGR01129">
    <property type="entry name" value="secD"/>
    <property type="match status" value="1"/>
</dbReference>
<evidence type="ECO:0000259" key="10">
    <source>
        <dbReference type="Pfam" id="PF02355"/>
    </source>
</evidence>
<evidence type="ECO:0000256" key="1">
    <source>
        <dbReference type="ARBA" id="ARBA00004651"/>
    </source>
</evidence>
<sequence length="504" mass="52285">MATPTSSRPSRALLILFVLIIALGATAFIQGAKSVRLGLDLRGGTSVTLVPRVAAADKQNKLTAESIDQAVGIIRQRVNSLGVAESEVTAVGSGTNRQIVISVPGDTGRRIVELVGQTAELRFRQVLLEGPPGVSVVDTATAASGDLTEALKAQYAGYDCTNKESLQGGGGDDPNAALVSCDRAGNVKYLLAPAKVVGADVSTASAVLDQQGGGGWMVSLDFNGDGTTKFGDLTSRVVSLPQPQNQVAIVLDGLVISAPRIISAITAGNAQITGNFTQADSADLANVLKYGALPLAFDRGEVQQISPTLGADQLHAGLLAGFLGLILVILFSLLYYRGLGLVTIGSLAVAGALAMLMFLVLGKAIGFTLTLAGIAGAIVAIGITADSFIVFFERLRDEIREGRSLRSAVETGWVRARRTIIVADSVSIIAAVLLYFFAVGGVKGFAFTLGLTTLIDLVVVFLFTKPILTLLARTKFFGGGHTLSGLSASRLSSKRALTTIAEEA</sequence>
<organism evidence="13">
    <name type="scientific">freshwater metagenome</name>
    <dbReference type="NCBI Taxonomy" id="449393"/>
    <lineage>
        <taxon>unclassified sequences</taxon>
        <taxon>metagenomes</taxon>
        <taxon>ecological metagenomes</taxon>
    </lineage>
</organism>
<evidence type="ECO:0000256" key="6">
    <source>
        <dbReference type="ARBA" id="ARBA00022989"/>
    </source>
</evidence>
<feature type="domain" description="Protein translocase subunit SecDF P1" evidence="11">
    <location>
        <begin position="67"/>
        <end position="126"/>
    </location>
</feature>
<dbReference type="SUPFAM" id="SSF82866">
    <property type="entry name" value="Multidrug efflux transporter AcrB transmembrane domain"/>
    <property type="match status" value="1"/>
</dbReference>
<feature type="transmembrane region" description="Helical" evidence="9">
    <location>
        <begin position="341"/>
        <end position="361"/>
    </location>
</feature>
<dbReference type="InterPro" id="IPR054384">
    <property type="entry name" value="SecDF_P1_head"/>
</dbReference>
<dbReference type="Gene3D" id="1.20.1640.10">
    <property type="entry name" value="Multidrug efflux transporter AcrB transmembrane domain"/>
    <property type="match status" value="1"/>
</dbReference>
<dbReference type="Gene3D" id="3.30.70.3220">
    <property type="match status" value="1"/>
</dbReference>
<dbReference type="AlphaFoldDB" id="A0A6J6VMZ9"/>
<dbReference type="NCBIfam" id="TIGR00916">
    <property type="entry name" value="2A0604s01"/>
    <property type="match status" value="1"/>
</dbReference>
<evidence type="ECO:0000313" key="13">
    <source>
        <dbReference type="EMBL" id="CAB4772749.1"/>
    </source>
</evidence>
<gene>
    <name evidence="13" type="ORF">UFOPK2894_00681</name>
</gene>
<dbReference type="InterPro" id="IPR055344">
    <property type="entry name" value="SecD_SecF_C_bact"/>
</dbReference>
<feature type="transmembrane region" description="Helical" evidence="9">
    <location>
        <begin position="444"/>
        <end position="463"/>
    </location>
</feature>
<dbReference type="Gene3D" id="3.30.1360.200">
    <property type="match status" value="1"/>
</dbReference>
<keyword evidence="2" id="KW-0813">Transport</keyword>
<keyword evidence="4 9" id="KW-0812">Transmembrane</keyword>
<dbReference type="InterPro" id="IPR005791">
    <property type="entry name" value="SecD"/>
</dbReference>
<comment type="subcellular location">
    <subcellularLocation>
        <location evidence="1">Cell membrane</location>
        <topology evidence="1">Multi-pass membrane protein</topology>
    </subcellularLocation>
</comment>
<keyword evidence="8 9" id="KW-0472">Membrane</keyword>
<dbReference type="GO" id="GO:0005886">
    <property type="term" value="C:plasma membrane"/>
    <property type="evidence" value="ECO:0007669"/>
    <property type="project" value="UniProtKB-SubCell"/>
</dbReference>
<feature type="transmembrane region" description="Helical" evidence="9">
    <location>
        <begin position="420"/>
        <end position="438"/>
    </location>
</feature>
<dbReference type="InterPro" id="IPR048631">
    <property type="entry name" value="SecD_1st"/>
</dbReference>
<keyword evidence="5" id="KW-0653">Protein transport</keyword>
<dbReference type="Pfam" id="PF02355">
    <property type="entry name" value="SecD_SecF_C"/>
    <property type="match status" value="1"/>
</dbReference>
<dbReference type="Pfam" id="PF21760">
    <property type="entry name" value="SecD_1st"/>
    <property type="match status" value="1"/>
</dbReference>
<evidence type="ECO:0000256" key="8">
    <source>
        <dbReference type="ARBA" id="ARBA00023136"/>
    </source>
</evidence>
<feature type="transmembrane region" description="Helical" evidence="9">
    <location>
        <begin position="367"/>
        <end position="392"/>
    </location>
</feature>
<evidence type="ECO:0000256" key="3">
    <source>
        <dbReference type="ARBA" id="ARBA00022475"/>
    </source>
</evidence>
<dbReference type="GO" id="GO:0006886">
    <property type="term" value="P:intracellular protein transport"/>
    <property type="evidence" value="ECO:0007669"/>
    <property type="project" value="InterPro"/>
</dbReference>
<feature type="domain" description="SecDF P1 head subdomain" evidence="12">
    <location>
        <begin position="186"/>
        <end position="294"/>
    </location>
</feature>
<reference evidence="13" key="1">
    <citation type="submission" date="2020-05" db="EMBL/GenBank/DDBJ databases">
        <authorList>
            <person name="Chiriac C."/>
            <person name="Salcher M."/>
            <person name="Ghai R."/>
            <person name="Kavagutti S V."/>
        </authorList>
    </citation>
    <scope>NUCLEOTIDE SEQUENCE</scope>
</reference>
<evidence type="ECO:0000256" key="9">
    <source>
        <dbReference type="SAM" id="Phobius"/>
    </source>
</evidence>
<dbReference type="EMBL" id="CAEZZQ010000032">
    <property type="protein sequence ID" value="CAB4772749.1"/>
    <property type="molecule type" value="Genomic_DNA"/>
</dbReference>
<evidence type="ECO:0000259" key="12">
    <source>
        <dbReference type="Pfam" id="PF22599"/>
    </source>
</evidence>
<dbReference type="PANTHER" id="PTHR30081">
    <property type="entry name" value="PROTEIN-EXPORT MEMBRANE PROTEIN SEC"/>
    <property type="match status" value="1"/>
</dbReference>
<protein>
    <submittedName>
        <fullName evidence="13">Unannotated protein</fullName>
    </submittedName>
</protein>
<evidence type="ECO:0000259" key="11">
    <source>
        <dbReference type="Pfam" id="PF21760"/>
    </source>
</evidence>
<accession>A0A6J6VMZ9</accession>
<dbReference type="PANTHER" id="PTHR30081:SF1">
    <property type="entry name" value="PROTEIN TRANSLOCASE SUBUNIT SECD"/>
    <property type="match status" value="1"/>
</dbReference>
<feature type="transmembrane region" description="Helical" evidence="9">
    <location>
        <begin position="314"/>
        <end position="334"/>
    </location>
</feature>
<keyword evidence="3" id="KW-1003">Cell membrane</keyword>
<dbReference type="Pfam" id="PF22599">
    <property type="entry name" value="SecDF_P1_head"/>
    <property type="match status" value="1"/>
</dbReference>
<evidence type="ECO:0000256" key="4">
    <source>
        <dbReference type="ARBA" id="ARBA00022692"/>
    </source>
</evidence>
<evidence type="ECO:0000256" key="2">
    <source>
        <dbReference type="ARBA" id="ARBA00022448"/>
    </source>
</evidence>
<name>A0A6J6VMZ9_9ZZZZ</name>
<feature type="domain" description="Protein export membrane protein SecD/SecF C-terminal" evidence="10">
    <location>
        <begin position="299"/>
        <end position="472"/>
    </location>
</feature>
<dbReference type="GO" id="GO:0015450">
    <property type="term" value="F:protein-transporting ATPase activity"/>
    <property type="evidence" value="ECO:0007669"/>
    <property type="project" value="InterPro"/>
</dbReference>
<proteinExistence type="inferred from homology"/>
<dbReference type="InterPro" id="IPR022813">
    <property type="entry name" value="SecD/SecF_arch_bac"/>
</dbReference>
<keyword evidence="6 9" id="KW-1133">Transmembrane helix</keyword>
<evidence type="ECO:0000256" key="5">
    <source>
        <dbReference type="ARBA" id="ARBA00022927"/>
    </source>
</evidence>
<dbReference type="HAMAP" id="MF_01463_B">
    <property type="entry name" value="SecD_B"/>
    <property type="match status" value="1"/>
</dbReference>
<keyword evidence="7" id="KW-0811">Translocation</keyword>